<dbReference type="GO" id="GO:0005634">
    <property type="term" value="C:nucleus"/>
    <property type="evidence" value="ECO:0007669"/>
    <property type="project" value="UniProtKB-SubCell"/>
</dbReference>
<keyword evidence="7" id="KW-0067">ATP-binding</keyword>
<keyword evidence="9" id="KW-0539">Nucleus</keyword>
<dbReference type="InterPro" id="IPR003395">
    <property type="entry name" value="RecF/RecN/SMC_N"/>
</dbReference>
<reference evidence="13" key="2">
    <citation type="submission" date="2020-08" db="EMBL/GenBank/DDBJ databases">
        <title>Draft Genome Sequence of Cumin Blight Pathogen Alternaria burnsii.</title>
        <authorList>
            <person name="Feng Z."/>
        </authorList>
    </citation>
    <scope>NUCLEOTIDE SEQUENCE</scope>
    <source>
        <strain evidence="13">CBS107.38</strain>
    </source>
</reference>
<evidence type="ECO:0000256" key="4">
    <source>
        <dbReference type="ARBA" id="ARBA00018687"/>
    </source>
</evidence>
<dbReference type="GO" id="GO:0000724">
    <property type="term" value="P:double-strand break repair via homologous recombination"/>
    <property type="evidence" value="ECO:0007669"/>
    <property type="project" value="TreeGrafter"/>
</dbReference>
<feature type="compositionally biased region" description="Low complexity" evidence="11">
    <location>
        <begin position="24"/>
        <end position="35"/>
    </location>
</feature>
<reference evidence="13" key="1">
    <citation type="submission" date="2020-01" db="EMBL/GenBank/DDBJ databases">
        <authorList>
            <person name="Feng Z.H.Z."/>
        </authorList>
    </citation>
    <scope>NUCLEOTIDE SEQUENCE</scope>
    <source>
        <strain evidence="13">CBS107.38</strain>
    </source>
</reference>
<keyword evidence="14" id="KW-1185">Reference proteome</keyword>
<evidence type="ECO:0000256" key="11">
    <source>
        <dbReference type="SAM" id="MobiDB-lite"/>
    </source>
</evidence>
<dbReference type="Pfam" id="PF02463">
    <property type="entry name" value="SMC_N"/>
    <property type="match status" value="1"/>
</dbReference>
<feature type="compositionally biased region" description="Basic and acidic residues" evidence="11">
    <location>
        <begin position="241"/>
        <end position="262"/>
    </location>
</feature>
<dbReference type="RefSeq" id="XP_038782457.1">
    <property type="nucleotide sequence ID" value="XM_038935043.1"/>
</dbReference>
<evidence type="ECO:0000313" key="14">
    <source>
        <dbReference type="Proteomes" id="UP000596902"/>
    </source>
</evidence>
<name>A0A8H7EDN7_9PLEO</name>
<evidence type="ECO:0000313" key="13">
    <source>
        <dbReference type="EMBL" id="KAF7672097.1"/>
    </source>
</evidence>
<dbReference type="FunFam" id="3.40.50.300:FF:001301">
    <property type="entry name" value="Structural maintenance of chromosomes 5"/>
    <property type="match status" value="1"/>
</dbReference>
<evidence type="ECO:0000256" key="9">
    <source>
        <dbReference type="ARBA" id="ARBA00023242"/>
    </source>
</evidence>
<feature type="coiled-coil region" evidence="10">
    <location>
        <begin position="914"/>
        <end position="948"/>
    </location>
</feature>
<dbReference type="PANTHER" id="PTHR45916:SF1">
    <property type="entry name" value="STRUCTURAL MAINTENANCE OF CHROMOSOMES PROTEIN 5"/>
    <property type="match status" value="1"/>
</dbReference>
<evidence type="ECO:0000256" key="5">
    <source>
        <dbReference type="ARBA" id="ARBA00022454"/>
    </source>
</evidence>
<dbReference type="EMBL" id="JAAABM010000018">
    <property type="protein sequence ID" value="KAF7672097.1"/>
    <property type="molecule type" value="Genomic_DNA"/>
</dbReference>
<evidence type="ECO:0000256" key="7">
    <source>
        <dbReference type="ARBA" id="ARBA00022840"/>
    </source>
</evidence>
<sequence length="1323" mass="149590">MPGIVQRGRKRPSRAVSEDEDEGSSASSSPPSAASKRARYEQNAPNGSLRTNGHRNGSTAHAQDDFKPGSLVRVKLTNFVTYTAAEFHLGPSLNMIIGPNGTGKSTLVCAICLGLGWNSEHLGRAKELGQFVKHGATEAVIEIELATGSGKGSNRIVKRLIRKEDNKSVFFLEDRRVTQKDVVAMAKGYSIQIDNLCQFLPQDRVVAFSMMSDIDRLRETQRAAAPPYMVEWHDQLKALRVSERSKEDEQTKQRESLEKLEKQQTSLKGDVDRHHERENLQREAKCLEMVRPMIEMKDLKTNINNIKAEIREARLELDQINVDIEPARQAQSAVEAYQDQIQQVVRLRKNRVDMIKTQADNIAKKVDAEKTKAAESTAMINAELASKKTSEQDMVRLNHEIVKLKQQQNSEPEHYDAESYEQRKAALRNEISTRAGLIVEKENILLDMRNRRVPDISRQNEKLKADRARLNTQSGKQASLLQRLSHDTAAAWDWVQKHKDSLNLKGKVCGPPILECSVIDPRYAQAIEGQLRRGDVVAITCTHKDDQKLLMNKLLTKKENGGQGLHDVHLRTSPKPLSAYQKPVSEAELTRYGFEGYMLNYLQGPDEVLAMLCDNNRLHQIAYAANPISDEQHEAVTNSPIHSWVSGVLTNRVVRRYGQASTSVTRLRPAQFFVDQPANADEMRELDQKQRELVRTKQELQEENAVVKNEMKTLNEEIAEFRQEMEIVQAEQNGIRKALAEWEALPGKIAMKETDLDSHKQKIAETADRIRAIKADARVASLKAASLTLEYAKAVTQMRAFHESHVEAEIRFIEAKSELRGLIQENSEILQKQQAQQYRIAELDQRHQALRRDYRRIFNVTQEEISTCTEEENRMILAYKESIPSIDDLDIEIQSVTARLGMMAEGNPGAIKAYEKREEEIRTARTKLEEYARDLEQIKDEINEIRGKWEPELDRLVRKISAAFAQQFEMIGCAGDVQVNKHEADFDKWSIQISVRFRENESLSVLDSHRQSGGERSVSTVFYLMALQDLAQSPFRVVDEINQGMDPRNERMVHGRMVDIACQENTSQYFLVTPKLLPGLKYHEKMKVHIINSGEHVPVATGKTGETLKKQLPSRATTALNDFGNMALYTICFAFAPLLPLVSALPHTLSVLQTIETETWQIPRLDMHMMSIGTGIPGNPPWPEDSKFKSTIDFDVMVPAATGLAKWNCQGAMANGTITDRLIDCVRYEEDGEGGLMFGMQKYDGLGERRAELSFSLWLYRNGQDGDLLVPTFSGHTAITANDAKEPTSYLTCLQGKPYDRLRCKIKSYLSVNKELVIEGSAA</sequence>
<dbReference type="GO" id="GO:0003697">
    <property type="term" value="F:single-stranded DNA binding"/>
    <property type="evidence" value="ECO:0007669"/>
    <property type="project" value="TreeGrafter"/>
</dbReference>
<comment type="caution">
    <text evidence="13">The sequence shown here is derived from an EMBL/GenBank/DDBJ whole genome shotgun (WGS) entry which is preliminary data.</text>
</comment>
<gene>
    <name evidence="13" type="ORF">GT037_009996</name>
</gene>
<dbReference type="SUPFAM" id="SSF52540">
    <property type="entry name" value="P-loop containing nucleoside triphosphate hydrolases"/>
    <property type="match status" value="2"/>
</dbReference>
<keyword evidence="6" id="KW-0547">Nucleotide-binding</keyword>
<comment type="subcellular location">
    <subcellularLocation>
        <location evidence="2">Chromosome</location>
    </subcellularLocation>
    <subcellularLocation>
        <location evidence="1">Nucleus</location>
    </subcellularLocation>
</comment>
<dbReference type="Gene3D" id="3.40.50.300">
    <property type="entry name" value="P-loop containing nucleotide triphosphate hydrolases"/>
    <property type="match status" value="2"/>
</dbReference>
<feature type="domain" description="RecF/RecN/SMC N-terminal" evidence="12">
    <location>
        <begin position="71"/>
        <end position="1073"/>
    </location>
</feature>
<keyword evidence="8 10" id="KW-0175">Coiled coil</keyword>
<dbReference type="InterPro" id="IPR027417">
    <property type="entry name" value="P-loop_NTPase"/>
</dbReference>
<evidence type="ECO:0000256" key="6">
    <source>
        <dbReference type="ARBA" id="ARBA00022741"/>
    </source>
</evidence>
<evidence type="ECO:0000256" key="2">
    <source>
        <dbReference type="ARBA" id="ARBA00004286"/>
    </source>
</evidence>
<feature type="coiled-coil region" evidence="10">
    <location>
        <begin position="679"/>
        <end position="731"/>
    </location>
</feature>
<feature type="compositionally biased region" description="Polar residues" evidence="11">
    <location>
        <begin position="43"/>
        <end position="61"/>
    </location>
</feature>
<comment type="similarity">
    <text evidence="3">Belongs to the SMC family. SMC5 subfamily.</text>
</comment>
<keyword evidence="5" id="KW-0158">Chromosome</keyword>
<protein>
    <recommendedName>
        <fullName evidence="4">Structural maintenance of chromosomes protein 5</fullName>
    </recommendedName>
</protein>
<dbReference type="GO" id="GO:0030915">
    <property type="term" value="C:Smc5-Smc6 complex"/>
    <property type="evidence" value="ECO:0007669"/>
    <property type="project" value="TreeGrafter"/>
</dbReference>
<evidence type="ECO:0000256" key="8">
    <source>
        <dbReference type="ARBA" id="ARBA00023054"/>
    </source>
</evidence>
<evidence type="ECO:0000256" key="10">
    <source>
        <dbReference type="SAM" id="Coils"/>
    </source>
</evidence>
<feature type="region of interest" description="Disordered" evidence="11">
    <location>
        <begin position="1"/>
        <end position="65"/>
    </location>
</feature>
<evidence type="ECO:0000259" key="12">
    <source>
        <dbReference type="Pfam" id="PF02463"/>
    </source>
</evidence>
<evidence type="ECO:0000256" key="1">
    <source>
        <dbReference type="ARBA" id="ARBA00004123"/>
    </source>
</evidence>
<dbReference type="GeneID" id="62208221"/>
<accession>A0A8H7EDN7</accession>
<dbReference type="GO" id="GO:0005524">
    <property type="term" value="F:ATP binding"/>
    <property type="evidence" value="ECO:0007669"/>
    <property type="project" value="UniProtKB-KW"/>
</dbReference>
<feature type="region of interest" description="Disordered" evidence="11">
    <location>
        <begin position="241"/>
        <end position="278"/>
    </location>
</feature>
<dbReference type="Proteomes" id="UP000596902">
    <property type="component" value="Unassembled WGS sequence"/>
</dbReference>
<proteinExistence type="inferred from homology"/>
<feature type="compositionally biased region" description="Basic and acidic residues" evidence="11">
    <location>
        <begin position="269"/>
        <end position="278"/>
    </location>
</feature>
<organism evidence="13 14">
    <name type="scientific">Alternaria burnsii</name>
    <dbReference type="NCBI Taxonomy" id="1187904"/>
    <lineage>
        <taxon>Eukaryota</taxon>
        <taxon>Fungi</taxon>
        <taxon>Dikarya</taxon>
        <taxon>Ascomycota</taxon>
        <taxon>Pezizomycotina</taxon>
        <taxon>Dothideomycetes</taxon>
        <taxon>Pleosporomycetidae</taxon>
        <taxon>Pleosporales</taxon>
        <taxon>Pleosporineae</taxon>
        <taxon>Pleosporaceae</taxon>
        <taxon>Alternaria</taxon>
        <taxon>Alternaria sect. Alternaria</taxon>
    </lineage>
</organism>
<evidence type="ECO:0000256" key="3">
    <source>
        <dbReference type="ARBA" id="ARBA00010171"/>
    </source>
</evidence>
<dbReference type="PANTHER" id="PTHR45916">
    <property type="entry name" value="STRUCTURAL MAINTENANCE OF CHROMOSOMES PROTEIN 5"/>
    <property type="match status" value="1"/>
</dbReference>